<protein>
    <submittedName>
        <fullName evidence="1">Uncharacterized protein</fullName>
    </submittedName>
</protein>
<evidence type="ECO:0000313" key="1">
    <source>
        <dbReference type="EMBL" id="RCJ29194.1"/>
    </source>
</evidence>
<comment type="caution">
    <text evidence="1">The sequence shown here is derived from an EMBL/GenBank/DDBJ whole genome shotgun (WGS) entry which is preliminary data.</text>
</comment>
<proteinExistence type="predicted"/>
<sequence>MQIKITQPDTERYQMWFNNFVEQVFDVVEVVDGIPKQYAVDVSQLVQQGLMAQSSRGIAYVPFAFAQEIII</sequence>
<gene>
    <name evidence="1" type="ORF">A6769_35965</name>
</gene>
<dbReference type="EMBL" id="LXQE01000200">
    <property type="protein sequence ID" value="RCJ29194.1"/>
    <property type="molecule type" value="Genomic_DNA"/>
</dbReference>
<organism evidence="1 2">
    <name type="scientific">Nostoc punctiforme NIES-2108</name>
    <dbReference type="NCBI Taxonomy" id="1356359"/>
    <lineage>
        <taxon>Bacteria</taxon>
        <taxon>Bacillati</taxon>
        <taxon>Cyanobacteriota</taxon>
        <taxon>Cyanophyceae</taxon>
        <taxon>Nostocales</taxon>
        <taxon>Nostocaceae</taxon>
        <taxon>Nostoc</taxon>
    </lineage>
</organism>
<accession>A0A367R0W6</accession>
<evidence type="ECO:0000313" key="2">
    <source>
        <dbReference type="Proteomes" id="UP000252085"/>
    </source>
</evidence>
<reference evidence="1 2" key="1">
    <citation type="submission" date="2016-04" db="EMBL/GenBank/DDBJ databases">
        <authorList>
            <person name="Evans L.H."/>
            <person name="Alamgir A."/>
            <person name="Owens N."/>
            <person name="Weber N.D."/>
            <person name="Virtaneva K."/>
            <person name="Barbian K."/>
            <person name="Babar A."/>
            <person name="Rosenke K."/>
        </authorList>
    </citation>
    <scope>NUCLEOTIDE SEQUENCE [LARGE SCALE GENOMIC DNA]</scope>
    <source>
        <strain evidence="1">NIES-2108</strain>
    </source>
</reference>
<dbReference type="AlphaFoldDB" id="A0A367R0W6"/>
<dbReference type="Proteomes" id="UP000252085">
    <property type="component" value="Unassembled WGS sequence"/>
</dbReference>
<name>A0A367R0W6_NOSPU</name>